<dbReference type="Pfam" id="PF02397">
    <property type="entry name" value="Bac_transf"/>
    <property type="match status" value="1"/>
</dbReference>
<proteinExistence type="inferred from homology"/>
<evidence type="ECO:0000256" key="5">
    <source>
        <dbReference type="ARBA" id="ARBA00022989"/>
    </source>
</evidence>
<evidence type="ECO:0000256" key="6">
    <source>
        <dbReference type="ARBA" id="ARBA00023136"/>
    </source>
</evidence>
<dbReference type="InterPro" id="IPR017475">
    <property type="entry name" value="EPS_sugar_tfrase"/>
</dbReference>
<name>A0A147F8Y0_MICTE</name>
<keyword evidence="5" id="KW-1133">Transmembrane helix</keyword>
<evidence type="ECO:0000313" key="8">
    <source>
        <dbReference type="EMBL" id="KTS12911.1"/>
    </source>
</evidence>
<reference evidence="8 9" key="1">
    <citation type="journal article" date="2016" name="Front. Microbiol.">
        <title>Genomic Resource of Rice Seed Associated Bacteria.</title>
        <authorList>
            <person name="Midha S."/>
            <person name="Bansal K."/>
            <person name="Sharma S."/>
            <person name="Kumar N."/>
            <person name="Patil P.P."/>
            <person name="Chaudhry V."/>
            <person name="Patil P.B."/>
        </authorList>
    </citation>
    <scope>NUCLEOTIDE SEQUENCE [LARGE SCALE GENOMIC DNA]</scope>
    <source>
        <strain evidence="8 9">RSA3</strain>
    </source>
</reference>
<dbReference type="InterPro" id="IPR003362">
    <property type="entry name" value="Bact_transf"/>
</dbReference>
<evidence type="ECO:0000313" key="9">
    <source>
        <dbReference type="Proteomes" id="UP000072189"/>
    </source>
</evidence>
<sequence length="483" mass="52832">MTSPHPASHSLPRRAPGTPWERRYATILVIIDTAVVLAAVFGAQLLWLGPHPIEVSALPVSYTAVSVLLSAAWLVALALSGSRHRRVVGHGIAEHRLIIGASLQLFGLIAIGVYLGGIDLSRGYFLLSLPVGTAVLLGMRTACRSWLVRRRRHGAMTTRVVLVGGQQENSRVAAELRRRPEVGFVVVGVHTLTDAATDGGWDGDQSRLLRERLQDLDADSVLITGSAHLEPQDIRRIGWGLEPGREHLIVALNLVDVAGPRIHTRPVAGLPLVHIETPQYSAAQRVLKRAFDIVGSATLILLLSPVLLTVAALVRMSGPGRILFHQQRVGQGGAHFGMLKFRSMVDGADARLRELLVEQGRDGTPLFKVENDPRVTPIGRWLRKYSLDELPQLFNVLRGHMSLVGPRPQRDAEVAFYDDDARRRLIVRPGMSGLWQVSGRSALAWDDAIRLDLFYVENWSLVGDIIILARTLKAVVAPGATAH</sequence>
<dbReference type="PANTHER" id="PTHR30576">
    <property type="entry name" value="COLANIC BIOSYNTHESIS UDP-GLUCOSE LIPID CARRIER TRANSFERASE"/>
    <property type="match status" value="1"/>
</dbReference>
<keyword evidence="4" id="KW-0812">Transmembrane</keyword>
<protein>
    <submittedName>
        <fullName evidence="8">Polyprenyl glycosylphosphotransferase</fullName>
    </submittedName>
</protein>
<keyword evidence="3 8" id="KW-0808">Transferase</keyword>
<dbReference type="PATRIC" id="fig|2033.7.peg.2135"/>
<evidence type="ECO:0000259" key="7">
    <source>
        <dbReference type="Pfam" id="PF02397"/>
    </source>
</evidence>
<dbReference type="GO" id="GO:0016780">
    <property type="term" value="F:phosphotransferase activity, for other substituted phosphate groups"/>
    <property type="evidence" value="ECO:0007669"/>
    <property type="project" value="TreeGrafter"/>
</dbReference>
<evidence type="ECO:0000256" key="2">
    <source>
        <dbReference type="ARBA" id="ARBA00006464"/>
    </source>
</evidence>
<accession>A0A147F8Y0</accession>
<evidence type="ECO:0000256" key="3">
    <source>
        <dbReference type="ARBA" id="ARBA00022679"/>
    </source>
</evidence>
<comment type="caution">
    <text evidence="8">The sequence shown here is derived from an EMBL/GenBank/DDBJ whole genome shotgun (WGS) entry which is preliminary data.</text>
</comment>
<dbReference type="PANTHER" id="PTHR30576:SF10">
    <property type="entry name" value="SLL5057 PROTEIN"/>
    <property type="match status" value="1"/>
</dbReference>
<comment type="similarity">
    <text evidence="2">Belongs to the bacterial sugar transferase family.</text>
</comment>
<dbReference type="EMBL" id="LDRV01000041">
    <property type="protein sequence ID" value="KTS12911.1"/>
    <property type="molecule type" value="Genomic_DNA"/>
</dbReference>
<dbReference type="Proteomes" id="UP000072189">
    <property type="component" value="Unassembled WGS sequence"/>
</dbReference>
<evidence type="ECO:0000256" key="4">
    <source>
        <dbReference type="ARBA" id="ARBA00022692"/>
    </source>
</evidence>
<comment type="subcellular location">
    <subcellularLocation>
        <location evidence="1">Membrane</location>
        <topology evidence="1">Multi-pass membrane protein</topology>
    </subcellularLocation>
</comment>
<feature type="domain" description="Bacterial sugar transferase" evidence="7">
    <location>
        <begin position="288"/>
        <end position="476"/>
    </location>
</feature>
<dbReference type="AlphaFoldDB" id="A0A147F8Y0"/>
<organism evidence="8 9">
    <name type="scientific">Microbacterium testaceum</name>
    <name type="common">Aureobacterium testaceum</name>
    <name type="synonym">Brevibacterium testaceum</name>
    <dbReference type="NCBI Taxonomy" id="2033"/>
    <lineage>
        <taxon>Bacteria</taxon>
        <taxon>Bacillati</taxon>
        <taxon>Actinomycetota</taxon>
        <taxon>Actinomycetes</taxon>
        <taxon>Micrococcales</taxon>
        <taxon>Microbacteriaceae</taxon>
        <taxon>Microbacterium</taxon>
    </lineage>
</organism>
<evidence type="ECO:0000256" key="1">
    <source>
        <dbReference type="ARBA" id="ARBA00004141"/>
    </source>
</evidence>
<dbReference type="GO" id="GO:0016020">
    <property type="term" value="C:membrane"/>
    <property type="evidence" value="ECO:0007669"/>
    <property type="project" value="UniProtKB-SubCell"/>
</dbReference>
<gene>
    <name evidence="8" type="ORF">RSA3_07360</name>
</gene>
<keyword evidence="6" id="KW-0472">Membrane</keyword>
<dbReference type="Pfam" id="PF13727">
    <property type="entry name" value="CoA_binding_3"/>
    <property type="match status" value="1"/>
</dbReference>
<dbReference type="NCBIfam" id="TIGR03025">
    <property type="entry name" value="EPS_sugtrans"/>
    <property type="match status" value="1"/>
</dbReference>